<accession>A0A845B577</accession>
<keyword evidence="1" id="KW-0472">Membrane</keyword>
<evidence type="ECO:0000259" key="2">
    <source>
        <dbReference type="Pfam" id="PF07589"/>
    </source>
</evidence>
<proteinExistence type="predicted"/>
<comment type="caution">
    <text evidence="3">The sequence shown here is derived from an EMBL/GenBank/DDBJ whole genome shotgun (WGS) entry which is preliminary data.</text>
</comment>
<dbReference type="Proteomes" id="UP000431922">
    <property type="component" value="Unassembled WGS sequence"/>
</dbReference>
<feature type="transmembrane region" description="Helical" evidence="1">
    <location>
        <begin position="26"/>
        <end position="43"/>
    </location>
</feature>
<dbReference type="OrthoDB" id="9152028at2"/>
<dbReference type="InterPro" id="IPR013424">
    <property type="entry name" value="Ice-binding_C"/>
</dbReference>
<dbReference type="AlphaFoldDB" id="A0A845B577"/>
<keyword evidence="1" id="KW-0812">Transmembrane</keyword>
<keyword evidence="1" id="KW-1133">Transmembrane helix</keyword>
<gene>
    <name evidence="3" type="ORF">GRI65_08975</name>
</gene>
<reference evidence="3 4" key="1">
    <citation type="submission" date="2019-12" db="EMBL/GenBank/DDBJ databases">
        <title>Genomic-based taxomic classification of the family Erythrobacteraceae.</title>
        <authorList>
            <person name="Xu L."/>
        </authorList>
    </citation>
    <scope>NUCLEOTIDE SEQUENCE [LARGE SCALE GENOMIC DNA]</scope>
    <source>
        <strain evidence="3 4">KCTC 42453</strain>
    </source>
</reference>
<evidence type="ECO:0000256" key="1">
    <source>
        <dbReference type="SAM" id="Phobius"/>
    </source>
</evidence>
<dbReference type="EMBL" id="WTYL01000002">
    <property type="protein sequence ID" value="MXP44587.1"/>
    <property type="molecule type" value="Genomic_DNA"/>
</dbReference>
<dbReference type="NCBIfam" id="NF035944">
    <property type="entry name" value="PEPxxWA-CTERM"/>
    <property type="match status" value="1"/>
</dbReference>
<organism evidence="3 4">
    <name type="scientific">Allopontixanthobacter sediminis</name>
    <dbReference type="NCBI Taxonomy" id="1689985"/>
    <lineage>
        <taxon>Bacteria</taxon>
        <taxon>Pseudomonadati</taxon>
        <taxon>Pseudomonadota</taxon>
        <taxon>Alphaproteobacteria</taxon>
        <taxon>Sphingomonadales</taxon>
        <taxon>Erythrobacteraceae</taxon>
        <taxon>Allopontixanthobacter</taxon>
    </lineage>
</organism>
<dbReference type="Pfam" id="PF07589">
    <property type="entry name" value="PEP-CTERM"/>
    <property type="match status" value="1"/>
</dbReference>
<dbReference type="NCBIfam" id="TIGR02595">
    <property type="entry name" value="PEP_CTERM"/>
    <property type="match status" value="1"/>
</dbReference>
<evidence type="ECO:0000313" key="3">
    <source>
        <dbReference type="EMBL" id="MXP44587.1"/>
    </source>
</evidence>
<feature type="domain" description="Ice-binding protein C-terminal" evidence="2">
    <location>
        <begin position="22"/>
        <end position="46"/>
    </location>
</feature>
<name>A0A845B577_9SPHN</name>
<evidence type="ECO:0000313" key="4">
    <source>
        <dbReference type="Proteomes" id="UP000431922"/>
    </source>
</evidence>
<keyword evidence="4" id="KW-1185">Reference proteome</keyword>
<protein>
    <submittedName>
        <fullName evidence="3">PEPxxWA-CTERM sorting domain-containing protein</fullName>
    </submittedName>
</protein>
<sequence length="56" mass="5915">MGDTGANDPMIDAVSFQAVTSAVPEPMTWMLMLLGFGAMGAAMRKRSKQTSSVSYA</sequence>